<dbReference type="AlphaFoldDB" id="A0A6A6ZNL8"/>
<proteinExistence type="predicted"/>
<keyword evidence="2" id="KW-1185">Reference proteome</keyword>
<organism evidence="1 2">
    <name type="scientific">Ophiobolus disseminans</name>
    <dbReference type="NCBI Taxonomy" id="1469910"/>
    <lineage>
        <taxon>Eukaryota</taxon>
        <taxon>Fungi</taxon>
        <taxon>Dikarya</taxon>
        <taxon>Ascomycota</taxon>
        <taxon>Pezizomycotina</taxon>
        <taxon>Dothideomycetes</taxon>
        <taxon>Pleosporomycetidae</taxon>
        <taxon>Pleosporales</taxon>
        <taxon>Pleosporineae</taxon>
        <taxon>Phaeosphaeriaceae</taxon>
        <taxon>Ophiobolus</taxon>
    </lineage>
</organism>
<reference evidence="1" key="1">
    <citation type="journal article" date="2020" name="Stud. Mycol.">
        <title>101 Dothideomycetes genomes: a test case for predicting lifestyles and emergence of pathogens.</title>
        <authorList>
            <person name="Haridas S."/>
            <person name="Albert R."/>
            <person name="Binder M."/>
            <person name="Bloem J."/>
            <person name="Labutti K."/>
            <person name="Salamov A."/>
            <person name="Andreopoulos B."/>
            <person name="Baker S."/>
            <person name="Barry K."/>
            <person name="Bills G."/>
            <person name="Bluhm B."/>
            <person name="Cannon C."/>
            <person name="Castanera R."/>
            <person name="Culley D."/>
            <person name="Daum C."/>
            <person name="Ezra D."/>
            <person name="Gonzalez J."/>
            <person name="Henrissat B."/>
            <person name="Kuo A."/>
            <person name="Liang C."/>
            <person name="Lipzen A."/>
            <person name="Lutzoni F."/>
            <person name="Magnuson J."/>
            <person name="Mondo S."/>
            <person name="Nolan M."/>
            <person name="Ohm R."/>
            <person name="Pangilinan J."/>
            <person name="Park H.-J."/>
            <person name="Ramirez L."/>
            <person name="Alfaro M."/>
            <person name="Sun H."/>
            <person name="Tritt A."/>
            <person name="Yoshinaga Y."/>
            <person name="Zwiers L.-H."/>
            <person name="Turgeon B."/>
            <person name="Goodwin S."/>
            <person name="Spatafora J."/>
            <person name="Crous P."/>
            <person name="Grigoriev I."/>
        </authorList>
    </citation>
    <scope>NUCLEOTIDE SEQUENCE</scope>
    <source>
        <strain evidence="1">CBS 113818</strain>
    </source>
</reference>
<gene>
    <name evidence="1" type="ORF">CC86DRAFT_78865</name>
</gene>
<name>A0A6A6ZNL8_9PLEO</name>
<accession>A0A6A6ZNL8</accession>
<protein>
    <submittedName>
        <fullName evidence="1">Uncharacterized protein</fullName>
    </submittedName>
</protein>
<evidence type="ECO:0000313" key="1">
    <source>
        <dbReference type="EMBL" id="KAF2822448.1"/>
    </source>
</evidence>
<dbReference type="Proteomes" id="UP000799424">
    <property type="component" value="Unassembled WGS sequence"/>
</dbReference>
<dbReference type="EMBL" id="MU006234">
    <property type="protein sequence ID" value="KAF2822448.1"/>
    <property type="molecule type" value="Genomic_DNA"/>
</dbReference>
<sequence>MCPSLAVVRPKTMSLSISNSSWAEQRLARVLGRRARITRIVLPWNGSHNVRDPYPGYLETRGKCLLVWTAITSHVIWLQRYSRRSAMHGHSLRAEYYINRRIAAPSISTSQPDPISVVDEHTA</sequence>
<evidence type="ECO:0000313" key="2">
    <source>
        <dbReference type="Proteomes" id="UP000799424"/>
    </source>
</evidence>